<sequence length="928" mass="105931">MHYNGFFIFLFILIGRSYAFLRLENLTVIHNDHVQFRCTFPRNFSPNNSIIQWKKIRVNDDALMISINGKIPNIYEKMYRTDLTNQFSTLELFHVKREDSTTYICQTFETQTILCQYNLVVLIKPEAPSLTIDEENIQEYQTVKLTCSSLNGNPPPRYTWYRNGTLVTSLNQQVSTTDITSIYTFNVSRFDNQVKYECQISNQALAVPLRVEQYLHVKYRPYTEIVAQPSMLLNEKIIGIESHEQKLACLIDANPAVTSVYWTINNTNIVSREINVYLSRLTSEQSGIYTCVVENAIGKTNQSVYLDVQYGPRVYAMESRVVVNRSNTANLRCYVDSNPAPYQIVWFKNGYEIFRQNQLSDLRIDDVERNDTGLYTCAIYNRLRNNSTRNSSTTIELIVQSRPILETTYSKIAAEIGQTLTLTCRVSGQPKPSIYWKRNEQIMNCDEIVDDKCYLKLFHIAKKDFGSYRCIAENLLGKEEWTYTIVSRGKPEAPHNIRVSDVTSSSFKIEFLPSFDGGGGPQRFSIEILLYDKNTTLNSTVINQQLPFNTYEYNVKDLNESTLYMFRIKAINIYGESPWSIETPVQTTELMITSDDLPELHVIAYNTKKNFLHFDYLPGEERLVKVNNQQLCLNIRQSTDASIYQSIDNCLPIDNNRVKWIIKRDFPYLKLSICSKKHRNICGKEIEMKEDSLIRSSVPMIIGIVVTTSFLIISIITGILCCCCRKNRSSSKTNKTNKFGINGLEKGVKPIISEPRLQNPYLLYSNTNSHASPYEFSGNEYQQRKIATSFSRSCDIIDRDQPKDEISVHDACPSYGTATRTATIHASPHWLISNGGSSSRSGSNPSSELSCLTQNTNILFANNEMSSNHTPPPVSHYGFPSVALSSSKHHPLINGNSTLRSSSFDQQQSSSGNSTPNRMKKLFYEVVV</sequence>
<evidence type="ECO:0000256" key="5">
    <source>
        <dbReference type="SAM" id="SignalP"/>
    </source>
</evidence>
<evidence type="ECO:0000256" key="4">
    <source>
        <dbReference type="SAM" id="Phobius"/>
    </source>
</evidence>
<keyword evidence="4" id="KW-1133">Transmembrane helix</keyword>
<evidence type="ECO:0000256" key="1">
    <source>
        <dbReference type="ARBA" id="ARBA00023157"/>
    </source>
</evidence>
<dbReference type="Gene3D" id="2.60.40.10">
    <property type="entry name" value="Immunoglobulins"/>
    <property type="match status" value="6"/>
</dbReference>
<accession>A0A815PYF6</accession>
<dbReference type="InterPro" id="IPR013783">
    <property type="entry name" value="Ig-like_fold"/>
</dbReference>
<keyword evidence="2" id="KW-0393">Immunoglobulin domain</keyword>
<evidence type="ECO:0000313" key="8">
    <source>
        <dbReference type="EMBL" id="CAF1311352.1"/>
    </source>
</evidence>
<feature type="domain" description="Fibronectin type-III" evidence="7">
    <location>
        <begin position="493"/>
        <end position="590"/>
    </location>
</feature>
<evidence type="ECO:0000313" key="9">
    <source>
        <dbReference type="EMBL" id="CAF1456120.1"/>
    </source>
</evidence>
<dbReference type="PANTHER" id="PTHR45889">
    <property type="entry name" value="IG-LIKE DOMAIN-CONTAINING PROTEIN"/>
    <property type="match status" value="1"/>
</dbReference>
<name>A0A815PYF6_9BILA</name>
<feature type="compositionally biased region" description="Low complexity" evidence="3">
    <location>
        <begin position="901"/>
        <end position="914"/>
    </location>
</feature>
<keyword evidence="1" id="KW-1015">Disulfide bond</keyword>
<feature type="signal peptide" evidence="5">
    <location>
        <begin position="1"/>
        <end position="19"/>
    </location>
</feature>
<dbReference type="SUPFAM" id="SSF48726">
    <property type="entry name" value="Immunoglobulin"/>
    <property type="match status" value="5"/>
</dbReference>
<dbReference type="SMART" id="SM00409">
    <property type="entry name" value="IG"/>
    <property type="match status" value="5"/>
</dbReference>
<dbReference type="PROSITE" id="PS50853">
    <property type="entry name" value="FN3"/>
    <property type="match status" value="1"/>
</dbReference>
<feature type="domain" description="Ig-like" evidence="6">
    <location>
        <begin position="403"/>
        <end position="487"/>
    </location>
</feature>
<dbReference type="Proteomes" id="UP000663855">
    <property type="component" value="Unassembled WGS sequence"/>
</dbReference>
<evidence type="ECO:0000256" key="2">
    <source>
        <dbReference type="ARBA" id="ARBA00023319"/>
    </source>
</evidence>
<comment type="caution">
    <text evidence="9">The sequence shown here is derived from an EMBL/GenBank/DDBJ whole genome shotgun (WGS) entry which is preliminary data.</text>
</comment>
<dbReference type="InterPro" id="IPR003599">
    <property type="entry name" value="Ig_sub"/>
</dbReference>
<organism evidence="9 10">
    <name type="scientific">Rotaria magnacalcarata</name>
    <dbReference type="NCBI Taxonomy" id="392030"/>
    <lineage>
        <taxon>Eukaryota</taxon>
        <taxon>Metazoa</taxon>
        <taxon>Spiralia</taxon>
        <taxon>Gnathifera</taxon>
        <taxon>Rotifera</taxon>
        <taxon>Eurotatoria</taxon>
        <taxon>Bdelloidea</taxon>
        <taxon>Philodinida</taxon>
        <taxon>Philodinidae</taxon>
        <taxon>Rotaria</taxon>
    </lineage>
</organism>
<dbReference type="Pfam" id="PF13895">
    <property type="entry name" value="Ig_2"/>
    <property type="match status" value="1"/>
</dbReference>
<dbReference type="CDD" id="cd00063">
    <property type="entry name" value="FN3"/>
    <property type="match status" value="1"/>
</dbReference>
<dbReference type="EMBL" id="CAJNOV010011665">
    <property type="protein sequence ID" value="CAF1456120.1"/>
    <property type="molecule type" value="Genomic_DNA"/>
</dbReference>
<dbReference type="SMART" id="SM00408">
    <property type="entry name" value="IGc2"/>
    <property type="match status" value="4"/>
</dbReference>
<dbReference type="SUPFAM" id="SSF49265">
    <property type="entry name" value="Fibronectin type III"/>
    <property type="match status" value="1"/>
</dbReference>
<evidence type="ECO:0000313" key="10">
    <source>
        <dbReference type="Proteomes" id="UP000663855"/>
    </source>
</evidence>
<feature type="region of interest" description="Disordered" evidence="3">
    <location>
        <begin position="890"/>
        <end position="917"/>
    </location>
</feature>
<feature type="domain" description="Ig-like" evidence="6">
    <location>
        <begin position="229"/>
        <end position="307"/>
    </location>
</feature>
<evidence type="ECO:0000259" key="6">
    <source>
        <dbReference type="PROSITE" id="PS50835"/>
    </source>
</evidence>
<feature type="domain" description="Ig-like" evidence="6">
    <location>
        <begin position="125"/>
        <end position="212"/>
    </location>
</feature>
<protein>
    <submittedName>
        <fullName evidence="9">Uncharacterized protein</fullName>
    </submittedName>
</protein>
<dbReference type="Pfam" id="PF13927">
    <property type="entry name" value="Ig_3"/>
    <property type="match status" value="3"/>
</dbReference>
<reference evidence="9" key="1">
    <citation type="submission" date="2021-02" db="EMBL/GenBank/DDBJ databases">
        <authorList>
            <person name="Nowell W R."/>
        </authorList>
    </citation>
    <scope>NUCLEOTIDE SEQUENCE</scope>
</reference>
<feature type="chain" id="PRO_5036228542" evidence="5">
    <location>
        <begin position="20"/>
        <end position="928"/>
    </location>
</feature>
<gene>
    <name evidence="9" type="ORF">CJN711_LOCUS24842</name>
    <name evidence="8" type="ORF">KQP761_LOCUS5269</name>
</gene>
<dbReference type="InterPro" id="IPR003961">
    <property type="entry name" value="FN3_dom"/>
</dbReference>
<dbReference type="Pfam" id="PF00041">
    <property type="entry name" value="fn3"/>
    <property type="match status" value="1"/>
</dbReference>
<dbReference type="InterPro" id="IPR007110">
    <property type="entry name" value="Ig-like_dom"/>
</dbReference>
<dbReference type="InterPro" id="IPR003598">
    <property type="entry name" value="Ig_sub2"/>
</dbReference>
<evidence type="ECO:0000259" key="7">
    <source>
        <dbReference type="PROSITE" id="PS50853"/>
    </source>
</evidence>
<dbReference type="FunFam" id="2.60.40.10:FF:000032">
    <property type="entry name" value="palladin isoform X1"/>
    <property type="match status" value="1"/>
</dbReference>
<dbReference type="EMBL" id="CAJNOW010001254">
    <property type="protein sequence ID" value="CAF1311352.1"/>
    <property type="molecule type" value="Genomic_DNA"/>
</dbReference>
<dbReference type="OrthoDB" id="6272054at2759"/>
<dbReference type="PROSITE" id="PS50835">
    <property type="entry name" value="IG_LIKE"/>
    <property type="match status" value="4"/>
</dbReference>
<evidence type="ECO:0000256" key="3">
    <source>
        <dbReference type="SAM" id="MobiDB-lite"/>
    </source>
</evidence>
<dbReference type="PANTHER" id="PTHR45889:SF8">
    <property type="entry name" value="IG-LIKE DOMAIN-CONTAINING PROTEIN"/>
    <property type="match status" value="1"/>
</dbReference>
<dbReference type="Proteomes" id="UP000663834">
    <property type="component" value="Unassembled WGS sequence"/>
</dbReference>
<proteinExistence type="predicted"/>
<feature type="domain" description="Ig-like" evidence="6">
    <location>
        <begin position="312"/>
        <end position="396"/>
    </location>
</feature>
<feature type="transmembrane region" description="Helical" evidence="4">
    <location>
        <begin position="700"/>
        <end position="723"/>
    </location>
</feature>
<dbReference type="InterPro" id="IPR036116">
    <property type="entry name" value="FN3_sf"/>
</dbReference>
<keyword evidence="5" id="KW-0732">Signal</keyword>
<keyword evidence="4" id="KW-0812">Transmembrane</keyword>
<dbReference type="InterPro" id="IPR036179">
    <property type="entry name" value="Ig-like_dom_sf"/>
</dbReference>
<dbReference type="SMART" id="SM00060">
    <property type="entry name" value="FN3"/>
    <property type="match status" value="1"/>
</dbReference>
<keyword evidence="4" id="KW-0472">Membrane</keyword>
<dbReference type="AlphaFoldDB" id="A0A815PYF6"/>